<evidence type="ECO:0000313" key="2">
    <source>
        <dbReference type="EMBL" id="SNR51671.1"/>
    </source>
</evidence>
<organism evidence="2 3">
    <name type="scientific">Haloechinothrix alba</name>
    <dbReference type="NCBI Taxonomy" id="664784"/>
    <lineage>
        <taxon>Bacteria</taxon>
        <taxon>Bacillati</taxon>
        <taxon>Actinomycetota</taxon>
        <taxon>Actinomycetes</taxon>
        <taxon>Pseudonocardiales</taxon>
        <taxon>Pseudonocardiaceae</taxon>
        <taxon>Haloechinothrix</taxon>
    </lineage>
</organism>
<dbReference type="RefSeq" id="WP_089301142.1">
    <property type="nucleotide sequence ID" value="NZ_FZNW01000008.1"/>
</dbReference>
<dbReference type="OrthoDB" id="9802683at2"/>
<dbReference type="InterPro" id="IPR015915">
    <property type="entry name" value="Kelch-typ_b-propeller"/>
</dbReference>
<feature type="signal peptide" evidence="1">
    <location>
        <begin position="1"/>
        <end position="29"/>
    </location>
</feature>
<dbReference type="AlphaFoldDB" id="A0A238WZ79"/>
<dbReference type="SUPFAM" id="SSF50998">
    <property type="entry name" value="Quinoprotein alcohol dehydrogenase-like"/>
    <property type="match status" value="1"/>
</dbReference>
<dbReference type="Proteomes" id="UP000198348">
    <property type="component" value="Unassembled WGS sequence"/>
</dbReference>
<gene>
    <name evidence="2" type="ORF">SAMN06265360_10882</name>
</gene>
<keyword evidence="3" id="KW-1185">Reference proteome</keyword>
<evidence type="ECO:0000256" key="1">
    <source>
        <dbReference type="SAM" id="SignalP"/>
    </source>
</evidence>
<name>A0A238WZ79_9PSEU</name>
<proteinExistence type="predicted"/>
<keyword evidence="1" id="KW-0732">Signal</keyword>
<dbReference type="EMBL" id="FZNW01000008">
    <property type="protein sequence ID" value="SNR51671.1"/>
    <property type="molecule type" value="Genomic_DNA"/>
</dbReference>
<protein>
    <submittedName>
        <fullName evidence="2">PQQ-like domain-containing protein</fullName>
    </submittedName>
</protein>
<dbReference type="InterPro" id="IPR011047">
    <property type="entry name" value="Quinoprotein_ADH-like_sf"/>
</dbReference>
<dbReference type="Gene3D" id="2.120.10.80">
    <property type="entry name" value="Kelch-type beta propeller"/>
    <property type="match status" value="1"/>
</dbReference>
<evidence type="ECO:0000313" key="3">
    <source>
        <dbReference type="Proteomes" id="UP000198348"/>
    </source>
</evidence>
<sequence length="564" mass="60755">MSLRKRLLCGGAAILVGAAVLTPTTTATADTALPRPVTAGGLPTPQTDGIVFDVEIVGDTVYAGGRFDHARPAGAAPGEHEVPRRNLMAFDLHTGELLDWGPTAFGSEFSSGDSGLSSWCRETGTDRWICDSVFRIETDPAGERIYVAGDFDRMDGAWRSRIAAFDADSGELTAFDPPPTNRRVRALSVVDDAVYFGGGFTSVGGTSRTRLAAVDHDGNLLDWAPTANREVWAVLARPDLDRVLIGGGFDEVNGSTKRSMAAVDATSGDSVAWQAQPPAGTPIVTDIVSDGSGTAWISALDFRHGGGQQRFEGRMSVDISSGTEHWWDGCLGDSMRMAVTDEVLYSVTHAHDCWAVEAIPERGADFRYFRMLAQTKEAVRTAPRDYTLVSAGDPIPEILPWFPNTNAGKSDTLINNGTWAIDATEDYVVVGGDFTAVNTHSRDSHQQQSLTRFAARGVDGARNNGPQWPFRAPELDSVDGGVKLTWPAIWNAQNGEMRYAVMRAGTPEPIHVTDPVPARPWYGPEPWEREVMSYIDTDASSGTYWIRAIDADGERVGSSSATIG</sequence>
<reference evidence="3" key="1">
    <citation type="submission" date="2017-06" db="EMBL/GenBank/DDBJ databases">
        <authorList>
            <person name="Varghese N."/>
            <person name="Submissions S."/>
        </authorList>
    </citation>
    <scope>NUCLEOTIDE SEQUENCE [LARGE SCALE GENOMIC DNA]</scope>
    <source>
        <strain evidence="3">DSM 45207</strain>
    </source>
</reference>
<feature type="chain" id="PRO_5012285888" evidence="1">
    <location>
        <begin position="30"/>
        <end position="564"/>
    </location>
</feature>
<accession>A0A238WZ79</accession>